<evidence type="ECO:0000313" key="10">
    <source>
        <dbReference type="Proteomes" id="UP000254331"/>
    </source>
</evidence>
<dbReference type="InterPro" id="IPR051800">
    <property type="entry name" value="PqiA-PqiB_transport"/>
</dbReference>
<dbReference type="RefSeq" id="WP_036937463.1">
    <property type="nucleotide sequence ID" value="NZ_CABMNT010000001.1"/>
</dbReference>
<feature type="transmembrane region" description="Helical" evidence="8">
    <location>
        <begin position="377"/>
        <end position="401"/>
    </location>
</feature>
<feature type="transmembrane region" description="Helical" evidence="8">
    <location>
        <begin position="150"/>
        <end position="168"/>
    </location>
</feature>
<feature type="transmembrane region" description="Helical" evidence="8">
    <location>
        <begin position="252"/>
        <end position="275"/>
    </location>
</feature>
<sequence length="422" mass="47636">MSNSENDIATKEIKSIRCQECDHLVALPLSLKRGEDAYCPRCQAKLASYRDWSLTRLLILSITMLILASIAFTQPLIKIHLLGTMITANVLDGIRMMSEQGSPLTATMVVFCAVAAPLSLPIAILYLHLGARLRFNLRPVLLMLGKLKEWVMLDVYLIGLGVATIKLGDYATVYIGNGLIAFISLMLLSLLMLINLNMDQLWQRFYPQKTIHQSPATCHACHYHFKKMPSTHCPRCKSCYTRRQPMSLQKTWAALITAIILLLPANLLPISIFYLNGQRTEDTIFSGVIALVNSGNTPIAIIVFIASIFVPFFKIIIMLGLLLSIHFNSHLDPLFRMKLYRFVSWIGRWSMLDLFVIALMMSLINRDQLMTFTMGPAAFYFGTAVILTILAVEWLDSRLLWDTYATRRKRRSGNTSPNTPQA</sequence>
<keyword evidence="4" id="KW-0997">Cell inner membrane</keyword>
<evidence type="ECO:0000256" key="7">
    <source>
        <dbReference type="ARBA" id="ARBA00023136"/>
    </source>
</evidence>
<evidence type="ECO:0000256" key="6">
    <source>
        <dbReference type="ARBA" id="ARBA00022989"/>
    </source>
</evidence>
<dbReference type="GeneID" id="93394589"/>
<evidence type="ECO:0000256" key="2">
    <source>
        <dbReference type="ARBA" id="ARBA00007555"/>
    </source>
</evidence>
<accession>A0A379F4D2</accession>
<dbReference type="EMBL" id="UGTW01000001">
    <property type="protein sequence ID" value="SUC14489.1"/>
    <property type="molecule type" value="Genomic_DNA"/>
</dbReference>
<feature type="transmembrane region" description="Helical" evidence="8">
    <location>
        <begin position="106"/>
        <end position="129"/>
    </location>
</feature>
<feature type="transmembrane region" description="Helical" evidence="8">
    <location>
        <begin position="174"/>
        <end position="194"/>
    </location>
</feature>
<feature type="transmembrane region" description="Helical" evidence="8">
    <location>
        <begin position="299"/>
        <end position="325"/>
    </location>
</feature>
<keyword evidence="5 8" id="KW-0812">Transmembrane</keyword>
<organism evidence="9 10">
    <name type="scientific">Proteus vulgaris</name>
    <dbReference type="NCBI Taxonomy" id="585"/>
    <lineage>
        <taxon>Bacteria</taxon>
        <taxon>Pseudomonadati</taxon>
        <taxon>Pseudomonadota</taxon>
        <taxon>Gammaproteobacteria</taxon>
        <taxon>Enterobacterales</taxon>
        <taxon>Morganellaceae</taxon>
        <taxon>Proteus</taxon>
    </lineage>
</organism>
<keyword evidence="6 8" id="KW-1133">Transmembrane helix</keyword>
<evidence type="ECO:0000256" key="8">
    <source>
        <dbReference type="SAM" id="Phobius"/>
    </source>
</evidence>
<dbReference type="OrthoDB" id="9800207at2"/>
<dbReference type="Pfam" id="PF04403">
    <property type="entry name" value="PqiA"/>
    <property type="match status" value="2"/>
</dbReference>
<feature type="transmembrane region" description="Helical" evidence="8">
    <location>
        <begin position="346"/>
        <end position="365"/>
    </location>
</feature>
<dbReference type="PANTHER" id="PTHR30462:SF1">
    <property type="entry name" value="INTERMEMBRANE TRANSPORT PROTEIN YEBS"/>
    <property type="match status" value="1"/>
</dbReference>
<evidence type="ECO:0000256" key="1">
    <source>
        <dbReference type="ARBA" id="ARBA00004429"/>
    </source>
</evidence>
<dbReference type="InterPro" id="IPR007498">
    <property type="entry name" value="PqiA-like"/>
</dbReference>
<proteinExistence type="inferred from homology"/>
<evidence type="ECO:0000313" key="9">
    <source>
        <dbReference type="EMBL" id="SUC14489.1"/>
    </source>
</evidence>
<name>A0A379F4D2_PROVU</name>
<dbReference type="GO" id="GO:0005886">
    <property type="term" value="C:plasma membrane"/>
    <property type="evidence" value="ECO:0007669"/>
    <property type="project" value="UniProtKB-SubCell"/>
</dbReference>
<comment type="similarity">
    <text evidence="2">Belongs to the PqiA family.</text>
</comment>
<gene>
    <name evidence="9" type="primary">pqiA_1</name>
    <name evidence="9" type="ORF">NCTC10376_00293</name>
</gene>
<evidence type="ECO:0000256" key="4">
    <source>
        <dbReference type="ARBA" id="ARBA00022519"/>
    </source>
</evidence>
<dbReference type="Proteomes" id="UP000254331">
    <property type="component" value="Unassembled WGS sequence"/>
</dbReference>
<dbReference type="InterPro" id="IPR005219">
    <property type="entry name" value="PqiA-like_proteobact"/>
</dbReference>
<dbReference type="NCBIfam" id="TIGR00155">
    <property type="entry name" value="pqiA_fam"/>
    <property type="match status" value="1"/>
</dbReference>
<feature type="transmembrane region" description="Helical" evidence="8">
    <location>
        <begin position="57"/>
        <end position="77"/>
    </location>
</feature>
<evidence type="ECO:0000256" key="5">
    <source>
        <dbReference type="ARBA" id="ARBA00022692"/>
    </source>
</evidence>
<keyword evidence="7 8" id="KW-0472">Membrane</keyword>
<keyword evidence="3" id="KW-1003">Cell membrane</keyword>
<evidence type="ECO:0000256" key="3">
    <source>
        <dbReference type="ARBA" id="ARBA00022475"/>
    </source>
</evidence>
<dbReference type="AlphaFoldDB" id="A0A379F4D2"/>
<protein>
    <submittedName>
        <fullName evidence="9">Paraquat-inducible membrane protein A</fullName>
    </submittedName>
</protein>
<reference evidence="9 10" key="1">
    <citation type="submission" date="2018-06" db="EMBL/GenBank/DDBJ databases">
        <authorList>
            <consortium name="Pathogen Informatics"/>
            <person name="Doyle S."/>
        </authorList>
    </citation>
    <scope>NUCLEOTIDE SEQUENCE [LARGE SCALE GENOMIC DNA]</scope>
    <source>
        <strain evidence="9 10">NCTC10376</strain>
    </source>
</reference>
<dbReference type="PANTHER" id="PTHR30462">
    <property type="entry name" value="INTERMEMBRANE TRANSPORT PROTEIN PQIB-RELATED"/>
    <property type="match status" value="1"/>
</dbReference>
<comment type="subcellular location">
    <subcellularLocation>
        <location evidence="1">Cell inner membrane</location>
        <topology evidence="1">Multi-pass membrane protein</topology>
    </subcellularLocation>
</comment>